<dbReference type="Pfam" id="PF13508">
    <property type="entry name" value="Acetyltransf_7"/>
    <property type="match status" value="1"/>
</dbReference>
<organism evidence="4 5">
    <name type="scientific">Bionectria ochroleuca</name>
    <name type="common">Gliocladium roseum</name>
    <dbReference type="NCBI Taxonomy" id="29856"/>
    <lineage>
        <taxon>Eukaryota</taxon>
        <taxon>Fungi</taxon>
        <taxon>Dikarya</taxon>
        <taxon>Ascomycota</taxon>
        <taxon>Pezizomycotina</taxon>
        <taxon>Sordariomycetes</taxon>
        <taxon>Hypocreomycetidae</taxon>
        <taxon>Hypocreales</taxon>
        <taxon>Bionectriaceae</taxon>
        <taxon>Clonostachys</taxon>
    </lineage>
</organism>
<evidence type="ECO:0000256" key="1">
    <source>
        <dbReference type="ARBA" id="ARBA00022679"/>
    </source>
</evidence>
<dbReference type="SUPFAM" id="SSF55729">
    <property type="entry name" value="Acyl-CoA N-acyltransferases (Nat)"/>
    <property type="match status" value="1"/>
</dbReference>
<dbReference type="EMBL" id="JADCTT010000002">
    <property type="protein sequence ID" value="KAF9757541.1"/>
    <property type="molecule type" value="Genomic_DNA"/>
</dbReference>
<name>A0A8H7TRY7_BIOOC</name>
<gene>
    <name evidence="4" type="ORF">IM811_008485</name>
</gene>
<evidence type="ECO:0000313" key="5">
    <source>
        <dbReference type="Proteomes" id="UP000616885"/>
    </source>
</evidence>
<sequence>MAYTFFRIDKDASNLPSLAAKYKELRLAALQNSPASFSSTYETEVQFSDEVWLSRINTLNKETFICAAVDGGSSGSIDPSTVPLEKCEWVAQVTLLGPVSADDYALPSEASQPEVASDKDEEKWQMLSLYTLPQHRGKGLGKRLCKEAFQYLASFRREYHGHGVPKQVRVRIMVKPDNHVTLGLYRSMGFVDAGKCTLEEALRANGDADLLPPGLLPEKFKGRNGMIMALVLDRV</sequence>
<keyword evidence="2" id="KW-0012">Acyltransferase</keyword>
<evidence type="ECO:0000259" key="3">
    <source>
        <dbReference type="Pfam" id="PF13508"/>
    </source>
</evidence>
<protein>
    <recommendedName>
        <fullName evidence="3">N-acetyltransferase domain-containing protein</fullName>
    </recommendedName>
</protein>
<dbReference type="InterPro" id="IPR050680">
    <property type="entry name" value="YpeA/RimI_acetyltransf"/>
</dbReference>
<reference evidence="4" key="1">
    <citation type="submission" date="2020-10" db="EMBL/GenBank/DDBJ databases">
        <title>High-Quality Genome Resource of Clonostachys rosea strain S41 by Oxford Nanopore Long-Read Sequencing.</title>
        <authorList>
            <person name="Wang H."/>
        </authorList>
    </citation>
    <scope>NUCLEOTIDE SEQUENCE</scope>
    <source>
        <strain evidence="4">S41</strain>
    </source>
</reference>
<dbReference type="PANTHER" id="PTHR43420">
    <property type="entry name" value="ACETYLTRANSFERASE"/>
    <property type="match status" value="1"/>
</dbReference>
<evidence type="ECO:0000313" key="4">
    <source>
        <dbReference type="EMBL" id="KAF9757541.1"/>
    </source>
</evidence>
<dbReference type="PANTHER" id="PTHR43420:SF47">
    <property type="entry name" value="N-ACETYLTRANSFERASE DOMAIN-CONTAINING PROTEIN"/>
    <property type="match status" value="1"/>
</dbReference>
<dbReference type="InterPro" id="IPR000182">
    <property type="entry name" value="GNAT_dom"/>
</dbReference>
<accession>A0A8H7TRY7</accession>
<keyword evidence="1" id="KW-0808">Transferase</keyword>
<dbReference type="GO" id="GO:0016747">
    <property type="term" value="F:acyltransferase activity, transferring groups other than amino-acyl groups"/>
    <property type="evidence" value="ECO:0007669"/>
    <property type="project" value="InterPro"/>
</dbReference>
<comment type="caution">
    <text evidence="4">The sequence shown here is derived from an EMBL/GenBank/DDBJ whole genome shotgun (WGS) entry which is preliminary data.</text>
</comment>
<evidence type="ECO:0000256" key="2">
    <source>
        <dbReference type="ARBA" id="ARBA00023315"/>
    </source>
</evidence>
<dbReference type="CDD" id="cd04301">
    <property type="entry name" value="NAT_SF"/>
    <property type="match status" value="1"/>
</dbReference>
<feature type="domain" description="N-acetyltransferase" evidence="3">
    <location>
        <begin position="121"/>
        <end position="191"/>
    </location>
</feature>
<dbReference type="InterPro" id="IPR016181">
    <property type="entry name" value="Acyl_CoA_acyltransferase"/>
</dbReference>
<dbReference type="AlphaFoldDB" id="A0A8H7TRY7"/>
<dbReference type="Proteomes" id="UP000616885">
    <property type="component" value="Unassembled WGS sequence"/>
</dbReference>
<dbReference type="Gene3D" id="3.40.630.30">
    <property type="match status" value="1"/>
</dbReference>
<proteinExistence type="predicted"/>